<name>X1F990_9ZZZZ</name>
<sequence length="516" mass="57801">ATIVMFDCMPLAVFDMVDQRFFQLLRELHVYDAATDAAPYEYGYCLPLPPQQFTSSYEPVAVVFAPAGTKLKVTMGASLLGLRFLLVNPTTREPLGEGFLIDRHPSLYATPFRVALDMWKLDEDRINKLAQHGITNARVTDAHKKAEEYLKAAEDRLHERQYDEFFTAARSAWSYESRAYPDVRKTADDVVKGVLFYLALLMPFAFFAERLFLAGREIKVQILGVAGFFVGIFLLIAAVHPAFAITFTPMIILLAFIILALTVIVVSIIIQKFEEQMKQVKYEQTGIREADVGRLSATGAAFGLGIANMRRRKVRTLLTCSTLVLLTFTVLSCTSVVQTVRSNRIRLPHPAKYNGIMIRDKTWTPIGEPTARVMRNEFGEQYPVAPRAWYFSSRVGEQSFVNVSRGPLAYAATAMVGMTPEETLVSKPQECLKPGGRWFESGDHLACVVPQEMAEKLGIKPEDVGNVHVSVFGTSLRVLGIADSDELKKIEDIDGEQITPVDYLLMSEQMAQRQQM</sequence>
<feature type="transmembrane region" description="Helical" evidence="1">
    <location>
        <begin position="316"/>
        <end position="337"/>
    </location>
</feature>
<organism evidence="2">
    <name type="scientific">marine sediment metagenome</name>
    <dbReference type="NCBI Taxonomy" id="412755"/>
    <lineage>
        <taxon>unclassified sequences</taxon>
        <taxon>metagenomes</taxon>
        <taxon>ecological metagenomes</taxon>
    </lineage>
</organism>
<comment type="caution">
    <text evidence="2">The sequence shown here is derived from an EMBL/GenBank/DDBJ whole genome shotgun (WGS) entry which is preliminary data.</text>
</comment>
<keyword evidence="1" id="KW-0812">Transmembrane</keyword>
<proteinExistence type="predicted"/>
<feature type="non-terminal residue" evidence="2">
    <location>
        <position position="516"/>
    </location>
</feature>
<feature type="transmembrane region" description="Helical" evidence="1">
    <location>
        <begin position="194"/>
        <end position="213"/>
    </location>
</feature>
<keyword evidence="1" id="KW-0472">Membrane</keyword>
<gene>
    <name evidence="2" type="ORF">S03H2_10228</name>
</gene>
<evidence type="ECO:0000313" key="2">
    <source>
        <dbReference type="EMBL" id="GAH29120.1"/>
    </source>
</evidence>
<dbReference type="EMBL" id="BARU01005274">
    <property type="protein sequence ID" value="GAH29120.1"/>
    <property type="molecule type" value="Genomic_DNA"/>
</dbReference>
<feature type="transmembrane region" description="Helical" evidence="1">
    <location>
        <begin position="250"/>
        <end position="270"/>
    </location>
</feature>
<evidence type="ECO:0008006" key="3">
    <source>
        <dbReference type="Google" id="ProtNLM"/>
    </source>
</evidence>
<accession>X1F990</accession>
<protein>
    <recommendedName>
        <fullName evidence="3">MacB-like periplasmic core domain-containing protein</fullName>
    </recommendedName>
</protein>
<keyword evidence="1" id="KW-1133">Transmembrane helix</keyword>
<feature type="transmembrane region" description="Helical" evidence="1">
    <location>
        <begin position="220"/>
        <end position="244"/>
    </location>
</feature>
<evidence type="ECO:0000256" key="1">
    <source>
        <dbReference type="SAM" id="Phobius"/>
    </source>
</evidence>
<reference evidence="2" key="1">
    <citation type="journal article" date="2014" name="Front. Microbiol.">
        <title>High frequency of phylogenetically diverse reductive dehalogenase-homologous genes in deep subseafloor sedimentary metagenomes.</title>
        <authorList>
            <person name="Kawai M."/>
            <person name="Futagami T."/>
            <person name="Toyoda A."/>
            <person name="Takaki Y."/>
            <person name="Nishi S."/>
            <person name="Hori S."/>
            <person name="Arai W."/>
            <person name="Tsubouchi T."/>
            <person name="Morono Y."/>
            <person name="Uchiyama I."/>
            <person name="Ito T."/>
            <person name="Fujiyama A."/>
            <person name="Inagaki F."/>
            <person name="Takami H."/>
        </authorList>
    </citation>
    <scope>NUCLEOTIDE SEQUENCE</scope>
    <source>
        <strain evidence="2">Expedition CK06-06</strain>
    </source>
</reference>
<feature type="non-terminal residue" evidence="2">
    <location>
        <position position="1"/>
    </location>
</feature>
<dbReference type="AlphaFoldDB" id="X1F990"/>